<dbReference type="GO" id="GO:0004657">
    <property type="term" value="F:proline dehydrogenase activity"/>
    <property type="evidence" value="ECO:0007669"/>
    <property type="project" value="UniProtKB-EC"/>
</dbReference>
<dbReference type="EMBL" id="LGUF01000007">
    <property type="protein sequence ID" value="KON89718.1"/>
    <property type="molecule type" value="Genomic_DNA"/>
</dbReference>
<accession>A0A0M0GIX5</accession>
<dbReference type="PANTHER" id="PTHR13914">
    <property type="entry name" value="PROLINE OXIDASE"/>
    <property type="match status" value="1"/>
</dbReference>
<dbReference type="SUPFAM" id="SSF51730">
    <property type="entry name" value="FAD-linked oxidoreductase"/>
    <property type="match status" value="1"/>
</dbReference>
<name>A0A0M0GIX5_SPOGL</name>
<dbReference type="UniPathway" id="UPA00261">
    <property type="reaction ID" value="UER00373"/>
</dbReference>
<feature type="domain" description="Proline dehydrogenase" evidence="11">
    <location>
        <begin position="47"/>
        <end position="296"/>
    </location>
</feature>
<evidence type="ECO:0000256" key="4">
    <source>
        <dbReference type="ARBA" id="ARBA00022741"/>
    </source>
</evidence>
<evidence type="ECO:0000256" key="5">
    <source>
        <dbReference type="ARBA" id="ARBA00022827"/>
    </source>
</evidence>
<dbReference type="RefSeq" id="WP_053437082.1">
    <property type="nucleotide sequence ID" value="NZ_LGUF01000007.1"/>
</dbReference>
<dbReference type="STRING" id="1459.AF332_24845"/>
<sequence length="305" mass="35110">MEAITRDFFLFLSKNSLLNKIAQNRGGSFAAGKLIGGVDFKSSVRFIRGLNNQGLSVTVDHLGEFVDSVEVANERTEECISTIEMISKEGLDSQVSLKMTSLGLDIDRDLVVKNMTRILDAAEKHKIMVTIDMEDVPRCQATIDLFKQFKEKYSCVSTVLQAYLYRTEKDLEDLGKYQPFLRMVKGAYKESPEHAFPEKTDVDENYKKLIEQSLINGNYTAIASHDDQIIEYTKELAKKHNIPNDRFEFQMLYGMRNKTQLELAKQGYKMRVYVPYGMDWYGYFMRRLAERPANIAFAFKGIFKK</sequence>
<dbReference type="PATRIC" id="fig|1459.3.peg.5456"/>
<feature type="binding site" evidence="9">
    <location>
        <position position="287"/>
    </location>
    <ligand>
        <name>substrate</name>
    </ligand>
</feature>
<evidence type="ECO:0000313" key="13">
    <source>
        <dbReference type="Proteomes" id="UP000037109"/>
    </source>
</evidence>
<dbReference type="GO" id="GO:0010133">
    <property type="term" value="P:L-proline catabolic process to L-glutamate"/>
    <property type="evidence" value="ECO:0007669"/>
    <property type="project" value="UniProtKB-UniPathway"/>
</dbReference>
<keyword evidence="7" id="KW-0642">Proline metabolism</keyword>
<feature type="binding site" evidence="10">
    <location>
        <begin position="185"/>
        <end position="187"/>
    </location>
    <ligand>
        <name>FAD</name>
        <dbReference type="ChEBI" id="CHEBI:57692"/>
    </ligand>
</feature>
<comment type="caution">
    <text evidence="12">The sequence shown here is derived from an EMBL/GenBank/DDBJ whole genome shotgun (WGS) entry which is preliminary data.</text>
</comment>
<feature type="binding site" evidence="10">
    <location>
        <position position="199"/>
    </location>
    <ligand>
        <name>FAD</name>
        <dbReference type="ChEBI" id="CHEBI:57692"/>
    </ligand>
</feature>
<dbReference type="Proteomes" id="UP000037109">
    <property type="component" value="Unassembled WGS sequence"/>
</dbReference>
<feature type="binding site" evidence="9">
    <location>
        <position position="98"/>
    </location>
    <ligand>
        <name>substrate</name>
    </ligand>
</feature>
<dbReference type="InterPro" id="IPR002872">
    <property type="entry name" value="Proline_DH_dom"/>
</dbReference>
<evidence type="ECO:0000256" key="9">
    <source>
        <dbReference type="PIRSR" id="PIRSR000196-1"/>
    </source>
</evidence>
<dbReference type="Gene3D" id="3.20.20.220">
    <property type="match status" value="1"/>
</dbReference>
<dbReference type="PANTHER" id="PTHR13914:SF0">
    <property type="entry name" value="PROLINE DEHYDROGENASE 1, MITOCHONDRIAL"/>
    <property type="match status" value="1"/>
</dbReference>
<gene>
    <name evidence="12" type="ORF">AF332_24845</name>
</gene>
<comment type="cofactor">
    <cofactor evidence="10">
        <name>FAD</name>
        <dbReference type="ChEBI" id="CHEBI:57692"/>
    </cofactor>
    <text evidence="10">Binds 1 FAD per subunit.</text>
</comment>
<feature type="binding site" evidence="10">
    <location>
        <position position="161"/>
    </location>
    <ligand>
        <name>FAD</name>
        <dbReference type="ChEBI" id="CHEBI:57692"/>
    </ligand>
</feature>
<evidence type="ECO:0000259" key="11">
    <source>
        <dbReference type="Pfam" id="PF01619"/>
    </source>
</evidence>
<feature type="binding site" evidence="10">
    <location>
        <begin position="224"/>
        <end position="225"/>
    </location>
    <ligand>
        <name>FAD</name>
        <dbReference type="ChEBI" id="CHEBI:57692"/>
    </ligand>
</feature>
<evidence type="ECO:0000256" key="8">
    <source>
        <dbReference type="ARBA" id="ARBA00048779"/>
    </source>
</evidence>
<dbReference type="InterPro" id="IPR015659">
    <property type="entry name" value="Proline_oxidase"/>
</dbReference>
<proteinExistence type="predicted"/>
<keyword evidence="5 10" id="KW-0274">FAD</keyword>
<dbReference type="Pfam" id="PF01619">
    <property type="entry name" value="Pro_dh"/>
    <property type="match status" value="1"/>
</dbReference>
<comment type="pathway">
    <text evidence="1">Amino-acid degradation; L-proline degradation into L-glutamate; L-glutamate from L-proline: step 1/2.</text>
</comment>
<reference evidence="13" key="1">
    <citation type="submission" date="2015-07" db="EMBL/GenBank/DDBJ databases">
        <title>Fjat-10036 dsm4.</title>
        <authorList>
            <person name="Liu B."/>
            <person name="Wang J."/>
            <person name="Zhu Y."/>
            <person name="Liu G."/>
            <person name="Chen Q."/>
            <person name="Chen Z."/>
            <person name="Lan J."/>
            <person name="Che J."/>
            <person name="Ge C."/>
            <person name="Shi H."/>
            <person name="Pan Z."/>
            <person name="Liu X."/>
        </authorList>
    </citation>
    <scope>NUCLEOTIDE SEQUENCE [LARGE SCALE GENOMIC DNA]</scope>
    <source>
        <strain evidence="13">DSM 4</strain>
    </source>
</reference>
<comment type="catalytic activity">
    <reaction evidence="8">
        <text>L-proline + a quinone = (S)-1-pyrroline-5-carboxylate + a quinol + H(+)</text>
        <dbReference type="Rhea" id="RHEA:23784"/>
        <dbReference type="ChEBI" id="CHEBI:15378"/>
        <dbReference type="ChEBI" id="CHEBI:17388"/>
        <dbReference type="ChEBI" id="CHEBI:24646"/>
        <dbReference type="ChEBI" id="CHEBI:60039"/>
        <dbReference type="ChEBI" id="CHEBI:132124"/>
        <dbReference type="EC" id="1.5.5.2"/>
    </reaction>
</comment>
<dbReference type="InterPro" id="IPR029041">
    <property type="entry name" value="FAD-linked_oxidoreductase-like"/>
</dbReference>
<organism evidence="12 13">
    <name type="scientific">Sporosarcina globispora</name>
    <name type="common">Bacillus globisporus</name>
    <dbReference type="NCBI Taxonomy" id="1459"/>
    <lineage>
        <taxon>Bacteria</taxon>
        <taxon>Bacillati</taxon>
        <taxon>Bacillota</taxon>
        <taxon>Bacilli</taxon>
        <taxon>Bacillales</taxon>
        <taxon>Caryophanaceae</taxon>
        <taxon>Sporosarcina</taxon>
    </lineage>
</organism>
<dbReference type="InterPro" id="IPR008219">
    <property type="entry name" value="PRODH_bac_arc"/>
</dbReference>
<keyword evidence="13" id="KW-1185">Reference proteome</keyword>
<evidence type="ECO:0000256" key="3">
    <source>
        <dbReference type="ARBA" id="ARBA00022630"/>
    </source>
</evidence>
<keyword evidence="4 10" id="KW-0547">Nucleotide-binding</keyword>
<dbReference type="AlphaFoldDB" id="A0A0M0GIX5"/>
<evidence type="ECO:0000256" key="1">
    <source>
        <dbReference type="ARBA" id="ARBA00004739"/>
    </source>
</evidence>
<evidence type="ECO:0000313" key="12">
    <source>
        <dbReference type="EMBL" id="KON89718.1"/>
    </source>
</evidence>
<evidence type="ECO:0000256" key="2">
    <source>
        <dbReference type="ARBA" id="ARBA00012695"/>
    </source>
</evidence>
<feature type="binding site" evidence="9">
    <location>
        <position position="286"/>
    </location>
    <ligand>
        <name>substrate</name>
    </ligand>
</feature>
<evidence type="ECO:0000256" key="7">
    <source>
        <dbReference type="ARBA" id="ARBA00023062"/>
    </source>
</evidence>
<protein>
    <recommendedName>
        <fullName evidence="2">proline dehydrogenase</fullName>
        <ecNumber evidence="2">1.5.5.2</ecNumber>
    </recommendedName>
</protein>
<keyword evidence="6" id="KW-0560">Oxidoreductase</keyword>
<dbReference type="GO" id="GO:0000166">
    <property type="term" value="F:nucleotide binding"/>
    <property type="evidence" value="ECO:0007669"/>
    <property type="project" value="UniProtKB-KW"/>
</dbReference>
<evidence type="ECO:0000256" key="6">
    <source>
        <dbReference type="ARBA" id="ARBA00023002"/>
    </source>
</evidence>
<evidence type="ECO:0000256" key="10">
    <source>
        <dbReference type="PIRSR" id="PIRSR000196-2"/>
    </source>
</evidence>
<dbReference type="OrthoDB" id="9773461at2"/>
<feature type="binding site" evidence="10">
    <location>
        <position position="133"/>
    </location>
    <ligand>
        <name>FAD</name>
        <dbReference type="ChEBI" id="CHEBI:57692"/>
    </ligand>
</feature>
<dbReference type="EC" id="1.5.5.2" evidence="2"/>
<keyword evidence="3" id="KW-0285">Flavoprotein</keyword>
<dbReference type="PIRSF" id="PIRSF000196">
    <property type="entry name" value="Pro_dehydrog"/>
    <property type="match status" value="1"/>
</dbReference>